<evidence type="ECO:0008006" key="3">
    <source>
        <dbReference type="Google" id="ProtNLM"/>
    </source>
</evidence>
<dbReference type="Proteomes" id="UP001596976">
    <property type="component" value="Unassembled WGS sequence"/>
</dbReference>
<evidence type="ECO:0000313" key="1">
    <source>
        <dbReference type="EMBL" id="MFD0943031.1"/>
    </source>
</evidence>
<reference evidence="2" key="1">
    <citation type="journal article" date="2019" name="Int. J. Syst. Evol. Microbiol.">
        <title>The Global Catalogue of Microorganisms (GCM) 10K type strain sequencing project: providing services to taxonomists for standard genome sequencing and annotation.</title>
        <authorList>
            <consortium name="The Broad Institute Genomics Platform"/>
            <consortium name="The Broad Institute Genome Sequencing Center for Infectious Disease"/>
            <person name="Wu L."/>
            <person name="Ma J."/>
        </authorList>
    </citation>
    <scope>NUCLEOTIDE SEQUENCE [LARGE SCALE GENOMIC DNA]</scope>
    <source>
        <strain evidence="2">CCUG 63563</strain>
    </source>
</reference>
<sequence length="117" mass="13976">MLQPCKQVSISRRMFIVLLLNSPLKKFKSLVQKLRDSINDPKAKLFSKWRQDQLSDIISPFYRYAQRIRSDLQSDSTFSPYSNGRLEGQINRLKTIKRMMYGRAELKLLEKQILYWM</sequence>
<organism evidence="1 2">
    <name type="scientific">Savagea faecisuis</name>
    <dbReference type="NCBI Taxonomy" id="1274803"/>
    <lineage>
        <taxon>Bacteria</taxon>
        <taxon>Bacillati</taxon>
        <taxon>Bacillota</taxon>
        <taxon>Bacilli</taxon>
        <taxon>Bacillales</taxon>
        <taxon>Caryophanaceae</taxon>
        <taxon>Savagea</taxon>
    </lineage>
</organism>
<proteinExistence type="predicted"/>
<gene>
    <name evidence="1" type="ORF">ACFQ0V_04525</name>
</gene>
<name>A0ABW3GV49_9BACL</name>
<comment type="caution">
    <text evidence="1">The sequence shown here is derived from an EMBL/GenBank/DDBJ whole genome shotgun (WGS) entry which is preliminary data.</text>
</comment>
<dbReference type="EMBL" id="JBHTJF010000021">
    <property type="protein sequence ID" value="MFD0943031.1"/>
    <property type="molecule type" value="Genomic_DNA"/>
</dbReference>
<evidence type="ECO:0000313" key="2">
    <source>
        <dbReference type="Proteomes" id="UP001596976"/>
    </source>
</evidence>
<keyword evidence="2" id="KW-1185">Reference proteome</keyword>
<accession>A0ABW3GV49</accession>
<dbReference type="RefSeq" id="WP_381010236.1">
    <property type="nucleotide sequence ID" value="NZ_JBHTJF010000021.1"/>
</dbReference>
<protein>
    <recommendedName>
        <fullName evidence="3">Transposase</fullName>
    </recommendedName>
</protein>